<evidence type="ECO:0000313" key="2">
    <source>
        <dbReference type="Proteomes" id="UP000276133"/>
    </source>
</evidence>
<accession>A0A3M7QG91</accession>
<gene>
    <name evidence="1" type="ORF">BpHYR1_026772</name>
</gene>
<keyword evidence="2" id="KW-1185">Reference proteome</keyword>
<name>A0A3M7QG91_BRAPC</name>
<sequence>MFNIFGNQKQRNRQNEKCQIFYRQTSKTFSHKFFTAGLATMAAKVALRFRAGRTFGRPSMFWLANFPTQWFYVFQLSGPNFWPPYFGRVRTGQAWPPPNTNFNYKIATYFVEPFLPKIKSLFSIFLVKKGATKNAAIYCSHKNYAKELLLTGQI</sequence>
<organism evidence="1 2">
    <name type="scientific">Brachionus plicatilis</name>
    <name type="common">Marine rotifer</name>
    <name type="synonym">Brachionus muelleri</name>
    <dbReference type="NCBI Taxonomy" id="10195"/>
    <lineage>
        <taxon>Eukaryota</taxon>
        <taxon>Metazoa</taxon>
        <taxon>Spiralia</taxon>
        <taxon>Gnathifera</taxon>
        <taxon>Rotifera</taxon>
        <taxon>Eurotatoria</taxon>
        <taxon>Monogononta</taxon>
        <taxon>Pseudotrocha</taxon>
        <taxon>Ploima</taxon>
        <taxon>Brachionidae</taxon>
        <taxon>Brachionus</taxon>
    </lineage>
</organism>
<protein>
    <submittedName>
        <fullName evidence="1">Uncharacterized protein</fullName>
    </submittedName>
</protein>
<comment type="caution">
    <text evidence="1">The sequence shown here is derived from an EMBL/GenBank/DDBJ whole genome shotgun (WGS) entry which is preliminary data.</text>
</comment>
<evidence type="ECO:0000313" key="1">
    <source>
        <dbReference type="EMBL" id="RNA10299.1"/>
    </source>
</evidence>
<proteinExistence type="predicted"/>
<dbReference type="EMBL" id="REGN01006245">
    <property type="protein sequence ID" value="RNA10299.1"/>
    <property type="molecule type" value="Genomic_DNA"/>
</dbReference>
<dbReference type="AlphaFoldDB" id="A0A3M7QG91"/>
<dbReference type="Proteomes" id="UP000276133">
    <property type="component" value="Unassembled WGS sequence"/>
</dbReference>
<reference evidence="1 2" key="1">
    <citation type="journal article" date="2018" name="Sci. Rep.">
        <title>Genomic signatures of local adaptation to the degree of environmental predictability in rotifers.</title>
        <authorList>
            <person name="Franch-Gras L."/>
            <person name="Hahn C."/>
            <person name="Garcia-Roger E.M."/>
            <person name="Carmona M.J."/>
            <person name="Serra M."/>
            <person name="Gomez A."/>
        </authorList>
    </citation>
    <scope>NUCLEOTIDE SEQUENCE [LARGE SCALE GENOMIC DNA]</scope>
    <source>
        <strain evidence="1">HYR1</strain>
    </source>
</reference>